<dbReference type="Proteomes" id="UP000050794">
    <property type="component" value="Unassembled WGS sequence"/>
</dbReference>
<evidence type="ECO:0000313" key="3">
    <source>
        <dbReference type="Proteomes" id="UP000050794"/>
    </source>
</evidence>
<protein>
    <submittedName>
        <fullName evidence="2 4">Uncharacterized protein</fullName>
    </submittedName>
</protein>
<evidence type="ECO:0000256" key="1">
    <source>
        <dbReference type="SAM" id="MobiDB-lite"/>
    </source>
</evidence>
<organism evidence="3 4">
    <name type="scientific">Toxocara canis</name>
    <name type="common">Canine roundworm</name>
    <dbReference type="NCBI Taxonomy" id="6265"/>
    <lineage>
        <taxon>Eukaryota</taxon>
        <taxon>Metazoa</taxon>
        <taxon>Ecdysozoa</taxon>
        <taxon>Nematoda</taxon>
        <taxon>Chromadorea</taxon>
        <taxon>Rhabditida</taxon>
        <taxon>Spirurina</taxon>
        <taxon>Ascaridomorpha</taxon>
        <taxon>Ascaridoidea</taxon>
        <taxon>Toxocaridae</taxon>
        <taxon>Toxocara</taxon>
    </lineage>
</organism>
<sequence>MAGDDARLKGCSSSLPSGFSAAASRPSFGRQHWRFDDDGLRSQAASRQPAMQRCCVSCRLEGTPLR</sequence>
<name>A0A183UTM7_TOXCA</name>
<dbReference type="AlphaFoldDB" id="A0A183UTM7"/>
<reference evidence="2 3" key="2">
    <citation type="submission" date="2018-11" db="EMBL/GenBank/DDBJ databases">
        <authorList>
            <consortium name="Pathogen Informatics"/>
        </authorList>
    </citation>
    <scope>NUCLEOTIDE SEQUENCE [LARGE SCALE GENOMIC DNA]</scope>
</reference>
<feature type="region of interest" description="Disordered" evidence="1">
    <location>
        <begin position="1"/>
        <end position="27"/>
    </location>
</feature>
<accession>A0A183UTM7</accession>
<gene>
    <name evidence="2" type="ORF">TCNE_LOCUS11847</name>
</gene>
<dbReference type="WBParaSite" id="TCNE_0001184701-mRNA-1">
    <property type="protein sequence ID" value="TCNE_0001184701-mRNA-1"/>
    <property type="gene ID" value="TCNE_0001184701"/>
</dbReference>
<reference evidence="4" key="1">
    <citation type="submission" date="2016-06" db="UniProtKB">
        <authorList>
            <consortium name="WormBaseParasite"/>
        </authorList>
    </citation>
    <scope>IDENTIFICATION</scope>
</reference>
<evidence type="ECO:0000313" key="4">
    <source>
        <dbReference type="WBParaSite" id="TCNE_0001184701-mRNA-1"/>
    </source>
</evidence>
<proteinExistence type="predicted"/>
<evidence type="ECO:0000313" key="2">
    <source>
        <dbReference type="EMBL" id="VDM43168.1"/>
    </source>
</evidence>
<dbReference type="EMBL" id="UYWY01021014">
    <property type="protein sequence ID" value="VDM43168.1"/>
    <property type="molecule type" value="Genomic_DNA"/>
</dbReference>
<keyword evidence="3" id="KW-1185">Reference proteome</keyword>